<protein>
    <submittedName>
        <fullName evidence="2">Uncharacterized protein</fullName>
    </submittedName>
</protein>
<keyword evidence="1" id="KW-0812">Transmembrane</keyword>
<feature type="transmembrane region" description="Helical" evidence="1">
    <location>
        <begin position="57"/>
        <end position="78"/>
    </location>
</feature>
<feature type="transmembrane region" description="Helical" evidence="1">
    <location>
        <begin position="20"/>
        <end position="45"/>
    </location>
</feature>
<dbReference type="AlphaFoldDB" id="A0A3S0Z699"/>
<name>A0A3S0Z699_ELYCH</name>
<dbReference type="EMBL" id="RQTK01001450">
    <property type="protein sequence ID" value="RUS70254.1"/>
    <property type="molecule type" value="Genomic_DNA"/>
</dbReference>
<dbReference type="OrthoDB" id="10613646at2759"/>
<accession>A0A3S0Z699</accession>
<keyword evidence="1" id="KW-1133">Transmembrane helix</keyword>
<sequence length="272" mass="29171">MTGSASLVFLHATGTRQSYNFLGILSSLALPAVNSSSVVAIIIILESLSIPTGGTIGLIMAMEWLNFLGILSSLALPAVNSSSVVAIIIILESLSIPTGGTIGLIMAMEWLKQSVSSWPWSGSSKSTLRVEMSKFKTLGLIMAMEWLNFLGILSSLALPAVNSSSVVAIIIILESLSIPTGGTIGLIMAMEWLNRSHHGHGVAQVSPRFVLKCLKFKTVGLIMAMEWLHDRTRTSSNCLSHIMCVLTTWRLCRKDFPPASHSTDSEDTVASV</sequence>
<evidence type="ECO:0000313" key="2">
    <source>
        <dbReference type="EMBL" id="RUS70254.1"/>
    </source>
</evidence>
<evidence type="ECO:0000313" key="3">
    <source>
        <dbReference type="Proteomes" id="UP000271974"/>
    </source>
</evidence>
<evidence type="ECO:0000256" key="1">
    <source>
        <dbReference type="SAM" id="Phobius"/>
    </source>
</evidence>
<keyword evidence="1" id="KW-0472">Membrane</keyword>
<reference evidence="2 3" key="1">
    <citation type="submission" date="2019-01" db="EMBL/GenBank/DDBJ databases">
        <title>A draft genome assembly of the solar-powered sea slug Elysia chlorotica.</title>
        <authorList>
            <person name="Cai H."/>
            <person name="Li Q."/>
            <person name="Fang X."/>
            <person name="Li J."/>
            <person name="Curtis N.E."/>
            <person name="Altenburger A."/>
            <person name="Shibata T."/>
            <person name="Feng M."/>
            <person name="Maeda T."/>
            <person name="Schwartz J.A."/>
            <person name="Shigenobu S."/>
            <person name="Lundholm N."/>
            <person name="Nishiyama T."/>
            <person name="Yang H."/>
            <person name="Hasebe M."/>
            <person name="Li S."/>
            <person name="Pierce S.K."/>
            <person name="Wang J."/>
        </authorList>
    </citation>
    <scope>NUCLEOTIDE SEQUENCE [LARGE SCALE GENOMIC DNA]</scope>
    <source>
        <strain evidence="2">EC2010</strain>
        <tissue evidence="2">Whole organism of an adult</tissue>
    </source>
</reference>
<proteinExistence type="predicted"/>
<feature type="transmembrane region" description="Helical" evidence="1">
    <location>
        <begin position="138"/>
        <end position="160"/>
    </location>
</feature>
<feature type="transmembrane region" description="Helical" evidence="1">
    <location>
        <begin position="84"/>
        <end position="107"/>
    </location>
</feature>
<dbReference type="Proteomes" id="UP000271974">
    <property type="component" value="Unassembled WGS sequence"/>
</dbReference>
<keyword evidence="3" id="KW-1185">Reference proteome</keyword>
<feature type="transmembrane region" description="Helical" evidence="1">
    <location>
        <begin position="166"/>
        <end position="189"/>
    </location>
</feature>
<gene>
    <name evidence="2" type="ORF">EGW08_021984</name>
</gene>
<comment type="caution">
    <text evidence="2">The sequence shown here is derived from an EMBL/GenBank/DDBJ whole genome shotgun (WGS) entry which is preliminary data.</text>
</comment>
<organism evidence="2 3">
    <name type="scientific">Elysia chlorotica</name>
    <name type="common">Eastern emerald elysia</name>
    <name type="synonym">Sea slug</name>
    <dbReference type="NCBI Taxonomy" id="188477"/>
    <lineage>
        <taxon>Eukaryota</taxon>
        <taxon>Metazoa</taxon>
        <taxon>Spiralia</taxon>
        <taxon>Lophotrochozoa</taxon>
        <taxon>Mollusca</taxon>
        <taxon>Gastropoda</taxon>
        <taxon>Heterobranchia</taxon>
        <taxon>Euthyneura</taxon>
        <taxon>Panpulmonata</taxon>
        <taxon>Sacoglossa</taxon>
        <taxon>Placobranchoidea</taxon>
        <taxon>Plakobranchidae</taxon>
        <taxon>Elysia</taxon>
    </lineage>
</organism>